<comment type="caution">
    <text evidence="1">The sequence shown here is derived from an EMBL/GenBank/DDBJ whole genome shotgun (WGS) entry which is preliminary data.</text>
</comment>
<protein>
    <submittedName>
        <fullName evidence="1">NAC domain-containing protein 1</fullName>
    </submittedName>
</protein>
<reference evidence="1 2" key="1">
    <citation type="journal article" date="2022" name="Plant J.">
        <title>Chromosome-level genome of Camellia lanceoleosa provides a valuable resource for understanding genome evolution and self-incompatibility.</title>
        <authorList>
            <person name="Gong W."/>
            <person name="Xiao S."/>
            <person name="Wang L."/>
            <person name="Liao Z."/>
            <person name="Chang Y."/>
            <person name="Mo W."/>
            <person name="Hu G."/>
            <person name="Li W."/>
            <person name="Zhao G."/>
            <person name="Zhu H."/>
            <person name="Hu X."/>
            <person name="Ji K."/>
            <person name="Xiang X."/>
            <person name="Song Q."/>
            <person name="Yuan D."/>
            <person name="Jin S."/>
            <person name="Zhang L."/>
        </authorList>
    </citation>
    <scope>NUCLEOTIDE SEQUENCE [LARGE SCALE GENOMIC DNA]</scope>
    <source>
        <strain evidence="1">SQ_2022a</strain>
    </source>
</reference>
<evidence type="ECO:0000313" key="1">
    <source>
        <dbReference type="EMBL" id="KAI7990110.1"/>
    </source>
</evidence>
<sequence length="179" mass="20166">MYGLKREEEWYFFTRRDKKSSSSRQPRRTAGDRLRGDGYLKATSGDTPIRSNNTIVGYKKFLAFFKGTDRSRGVKTPWLMQEYTLHCQININTATTTKAAGDMKPILVDVELSQSNPEIISSGICKCSCCNGIRSFQISNSEICFLHKKAVQGLISVGSCDAQRNGCSDFDRDQWGYGF</sequence>
<gene>
    <name evidence="1" type="ORF">LOK49_LG12G02799</name>
</gene>
<dbReference type="EMBL" id="CM045770">
    <property type="protein sequence ID" value="KAI7990110.1"/>
    <property type="molecule type" value="Genomic_DNA"/>
</dbReference>
<organism evidence="1 2">
    <name type="scientific">Camellia lanceoleosa</name>
    <dbReference type="NCBI Taxonomy" id="1840588"/>
    <lineage>
        <taxon>Eukaryota</taxon>
        <taxon>Viridiplantae</taxon>
        <taxon>Streptophyta</taxon>
        <taxon>Embryophyta</taxon>
        <taxon>Tracheophyta</taxon>
        <taxon>Spermatophyta</taxon>
        <taxon>Magnoliopsida</taxon>
        <taxon>eudicotyledons</taxon>
        <taxon>Gunneridae</taxon>
        <taxon>Pentapetalae</taxon>
        <taxon>asterids</taxon>
        <taxon>Ericales</taxon>
        <taxon>Theaceae</taxon>
        <taxon>Camellia</taxon>
    </lineage>
</organism>
<evidence type="ECO:0000313" key="2">
    <source>
        <dbReference type="Proteomes" id="UP001060215"/>
    </source>
</evidence>
<proteinExistence type="predicted"/>
<name>A0ACC0FMZ1_9ERIC</name>
<keyword evidence="2" id="KW-1185">Reference proteome</keyword>
<accession>A0ACC0FMZ1</accession>
<dbReference type="Proteomes" id="UP001060215">
    <property type="component" value="Chromosome 13"/>
</dbReference>